<keyword evidence="1" id="KW-0472">Membrane</keyword>
<organism evidence="2 3">
    <name type="scientific">Inhella inkyongensis</name>
    <dbReference type="NCBI Taxonomy" id="392593"/>
    <lineage>
        <taxon>Bacteria</taxon>
        <taxon>Pseudomonadati</taxon>
        <taxon>Pseudomonadota</taxon>
        <taxon>Betaproteobacteria</taxon>
        <taxon>Burkholderiales</taxon>
        <taxon>Sphaerotilaceae</taxon>
        <taxon>Inhella</taxon>
    </lineage>
</organism>
<dbReference type="RefSeq" id="WP_138856954.1">
    <property type="nucleotide sequence ID" value="NZ_CP040709.1"/>
</dbReference>
<protein>
    <recommendedName>
        <fullName evidence="4">DUF3995 domain-containing protein</fullName>
    </recommendedName>
</protein>
<dbReference type="Proteomes" id="UP000554837">
    <property type="component" value="Unassembled WGS sequence"/>
</dbReference>
<dbReference type="EMBL" id="JACHHO010000001">
    <property type="protein sequence ID" value="MBB5204047.1"/>
    <property type="molecule type" value="Genomic_DNA"/>
</dbReference>
<feature type="transmembrane region" description="Helical" evidence="1">
    <location>
        <begin position="86"/>
        <end position="107"/>
    </location>
</feature>
<feature type="transmembrane region" description="Helical" evidence="1">
    <location>
        <begin position="7"/>
        <end position="25"/>
    </location>
</feature>
<feature type="transmembrane region" description="Helical" evidence="1">
    <location>
        <begin position="113"/>
        <end position="136"/>
    </location>
</feature>
<evidence type="ECO:0000313" key="3">
    <source>
        <dbReference type="Proteomes" id="UP000554837"/>
    </source>
</evidence>
<evidence type="ECO:0000313" key="2">
    <source>
        <dbReference type="EMBL" id="MBB5204047.1"/>
    </source>
</evidence>
<evidence type="ECO:0000256" key="1">
    <source>
        <dbReference type="SAM" id="Phobius"/>
    </source>
</evidence>
<keyword evidence="1" id="KW-0812">Transmembrane</keyword>
<evidence type="ECO:0008006" key="4">
    <source>
        <dbReference type="Google" id="ProtNLM"/>
    </source>
</evidence>
<gene>
    <name evidence="2" type="ORF">HNQ51_001340</name>
</gene>
<dbReference type="AlphaFoldDB" id="A0A840RZ47"/>
<sequence length="150" mass="15947">MSSVRLAALIGAGIAFFGTLIHWVAPLLGPDWYAFLTSPAWVVASARAQTWEAPAGALGVGALMGMCGLFALSAAGLMQRLPLLRAGLAVSALVCTLRGLLLIPFLIRVPERLTAFDITASLVWLLAGLCFVWVALRRWRDLSAATPSQD</sequence>
<keyword evidence="1" id="KW-1133">Transmembrane helix</keyword>
<accession>A0A840RZ47</accession>
<name>A0A840RZ47_9BURK</name>
<proteinExistence type="predicted"/>
<comment type="caution">
    <text evidence="2">The sequence shown here is derived from an EMBL/GenBank/DDBJ whole genome shotgun (WGS) entry which is preliminary data.</text>
</comment>
<keyword evidence="3" id="KW-1185">Reference proteome</keyword>
<feature type="transmembrane region" description="Helical" evidence="1">
    <location>
        <begin position="55"/>
        <end position="74"/>
    </location>
</feature>
<dbReference type="OrthoDB" id="8776813at2"/>
<reference evidence="2 3" key="1">
    <citation type="submission" date="2020-08" db="EMBL/GenBank/DDBJ databases">
        <title>Genomic Encyclopedia of Type Strains, Phase IV (KMG-IV): sequencing the most valuable type-strain genomes for metagenomic binning, comparative biology and taxonomic classification.</title>
        <authorList>
            <person name="Goeker M."/>
        </authorList>
    </citation>
    <scope>NUCLEOTIDE SEQUENCE [LARGE SCALE GENOMIC DNA]</scope>
    <source>
        <strain evidence="2 3">DSM 23958</strain>
    </source>
</reference>